<feature type="transmembrane region" description="Helical" evidence="9">
    <location>
        <begin position="15"/>
        <end position="36"/>
    </location>
</feature>
<dbReference type="PANTHER" id="PTHR33908:SF11">
    <property type="entry name" value="MEMBRANE PROTEIN"/>
    <property type="match status" value="1"/>
</dbReference>
<keyword evidence="5 9" id="KW-0812">Transmembrane</keyword>
<feature type="transmembrane region" description="Helical" evidence="9">
    <location>
        <begin position="188"/>
        <end position="206"/>
    </location>
</feature>
<keyword evidence="6 9" id="KW-1133">Transmembrane helix</keyword>
<keyword evidence="7 9" id="KW-0472">Membrane</keyword>
<dbReference type="InterPro" id="IPR050297">
    <property type="entry name" value="LipidA_mod_glycosyltrf_83"/>
</dbReference>
<evidence type="ECO:0000256" key="4">
    <source>
        <dbReference type="ARBA" id="ARBA00022679"/>
    </source>
</evidence>
<gene>
    <name evidence="10" type="ORF">ACFQBQ_08865</name>
</gene>
<dbReference type="Proteomes" id="UP001596391">
    <property type="component" value="Unassembled WGS sequence"/>
</dbReference>
<feature type="transmembrane region" description="Helical" evidence="9">
    <location>
        <begin position="241"/>
        <end position="258"/>
    </location>
</feature>
<evidence type="ECO:0000313" key="10">
    <source>
        <dbReference type="EMBL" id="MFC6645690.1"/>
    </source>
</evidence>
<organism evidence="10 11">
    <name type="scientific">Granulicella cerasi</name>
    <dbReference type="NCBI Taxonomy" id="741063"/>
    <lineage>
        <taxon>Bacteria</taxon>
        <taxon>Pseudomonadati</taxon>
        <taxon>Acidobacteriota</taxon>
        <taxon>Terriglobia</taxon>
        <taxon>Terriglobales</taxon>
        <taxon>Acidobacteriaceae</taxon>
        <taxon>Granulicella</taxon>
    </lineage>
</organism>
<dbReference type="EC" id="2.4.-.-" evidence="10"/>
<feature type="region of interest" description="Disordered" evidence="8">
    <location>
        <begin position="516"/>
        <end position="557"/>
    </location>
</feature>
<feature type="compositionally biased region" description="Low complexity" evidence="8">
    <location>
        <begin position="535"/>
        <end position="552"/>
    </location>
</feature>
<feature type="transmembrane region" description="Helical" evidence="9">
    <location>
        <begin position="133"/>
        <end position="152"/>
    </location>
</feature>
<keyword evidence="2" id="KW-1003">Cell membrane</keyword>
<dbReference type="GO" id="GO:0016757">
    <property type="term" value="F:glycosyltransferase activity"/>
    <property type="evidence" value="ECO:0007669"/>
    <property type="project" value="UniProtKB-KW"/>
</dbReference>
<feature type="transmembrane region" description="Helical" evidence="9">
    <location>
        <begin position="158"/>
        <end position="176"/>
    </location>
</feature>
<evidence type="ECO:0000256" key="2">
    <source>
        <dbReference type="ARBA" id="ARBA00022475"/>
    </source>
</evidence>
<evidence type="ECO:0000256" key="9">
    <source>
        <dbReference type="SAM" id="Phobius"/>
    </source>
</evidence>
<feature type="transmembrane region" description="Helical" evidence="9">
    <location>
        <begin position="377"/>
        <end position="399"/>
    </location>
</feature>
<protein>
    <submittedName>
        <fullName evidence="10">ArnT family glycosyltransferase</fullName>
        <ecNumber evidence="10">2.4.-.-</ecNumber>
    </submittedName>
</protein>
<keyword evidence="4 10" id="KW-0808">Transferase</keyword>
<evidence type="ECO:0000256" key="7">
    <source>
        <dbReference type="ARBA" id="ARBA00023136"/>
    </source>
</evidence>
<feature type="transmembrane region" description="Helical" evidence="9">
    <location>
        <begin position="326"/>
        <end position="342"/>
    </location>
</feature>
<name>A0ABW1Z9W0_9BACT</name>
<evidence type="ECO:0000256" key="1">
    <source>
        <dbReference type="ARBA" id="ARBA00004651"/>
    </source>
</evidence>
<feature type="transmembrane region" description="Helical" evidence="9">
    <location>
        <begin position="348"/>
        <end position="365"/>
    </location>
</feature>
<evidence type="ECO:0000256" key="5">
    <source>
        <dbReference type="ARBA" id="ARBA00022692"/>
    </source>
</evidence>
<evidence type="ECO:0000256" key="3">
    <source>
        <dbReference type="ARBA" id="ARBA00022676"/>
    </source>
</evidence>
<keyword evidence="11" id="KW-1185">Reference proteome</keyword>
<dbReference type="EMBL" id="JBHSWI010000001">
    <property type="protein sequence ID" value="MFC6645690.1"/>
    <property type="molecule type" value="Genomic_DNA"/>
</dbReference>
<feature type="region of interest" description="Disordered" evidence="8">
    <location>
        <begin position="574"/>
        <end position="598"/>
    </location>
</feature>
<evidence type="ECO:0000256" key="8">
    <source>
        <dbReference type="SAM" id="MobiDB-lite"/>
    </source>
</evidence>
<comment type="caution">
    <text evidence="10">The sequence shown here is derived from an EMBL/GenBank/DDBJ whole genome shotgun (WGS) entry which is preliminary data.</text>
</comment>
<keyword evidence="3 10" id="KW-0328">Glycosyltransferase</keyword>
<reference evidence="11" key="1">
    <citation type="journal article" date="2019" name="Int. J. Syst. Evol. Microbiol.">
        <title>The Global Catalogue of Microorganisms (GCM) 10K type strain sequencing project: providing services to taxonomists for standard genome sequencing and annotation.</title>
        <authorList>
            <consortium name="The Broad Institute Genomics Platform"/>
            <consortium name="The Broad Institute Genome Sequencing Center for Infectious Disease"/>
            <person name="Wu L."/>
            <person name="Ma J."/>
        </authorList>
    </citation>
    <scope>NUCLEOTIDE SEQUENCE [LARGE SCALE GENOMIC DNA]</scope>
    <source>
        <strain evidence="11">CGMCC 1.16026</strain>
    </source>
</reference>
<dbReference type="RefSeq" id="WP_390234786.1">
    <property type="nucleotide sequence ID" value="NZ_JBHSWI010000001.1"/>
</dbReference>
<evidence type="ECO:0000313" key="11">
    <source>
        <dbReference type="Proteomes" id="UP001596391"/>
    </source>
</evidence>
<sequence>MNPSTDRAGTLARRLSYLLLAASAVLFLLHFLHLGADFPNNSPWVDWSKYTDEGWYGDAAIRHFLFGHWYWKGDFNPATALPVWPAVELLPFKLFGVSPIVARATTLCVFAATLIAFYILLRRFARLHRKDGGPSLAPAFCVFLMCASPFFFVFERMAILEPLLILLTTLAMLAASSMHRCRAPGVPLRQRLLPALALGVLLPLMVLTKTTGLFLVPALAYMVWARAGYRWRHALEMGIPPALLGLALWLAYFVGYVRPRYLEDYRYLFSANAYTGILLEPFDKVVLNTFADGMWMGRVIYPAFFIVLALIIFWRPQLFRNPLKPALLLWATGYVLFLGYHNNLQPRYYLVVAAPVFAFVAMGLDSFRYEFSVRREYAATIVMTVLALGISLPGMKYMLHIATHPTFEFRDAANEVARIVRAEPNHSRLILSISGSDITLMTGLPSIDDDFGTLDLAERVKLYRPGWYVAWNELDDDKMDALTPLYNPVRVAAIPALDDNDRNLLIVYRLDPAPEKTPTPPCISANPRRSRYKPRSASSPRPRSSSTSSSKRLSTDMYVSSGSPWHVAGVKRMPQISAEVRPRSSRRGRPAAARPRNTRYQLFIPSPVLIEVSQG</sequence>
<evidence type="ECO:0000256" key="6">
    <source>
        <dbReference type="ARBA" id="ARBA00022989"/>
    </source>
</evidence>
<comment type="subcellular location">
    <subcellularLocation>
        <location evidence="1">Cell membrane</location>
        <topology evidence="1">Multi-pass membrane protein</topology>
    </subcellularLocation>
</comment>
<proteinExistence type="predicted"/>
<dbReference type="PANTHER" id="PTHR33908">
    <property type="entry name" value="MANNOSYLTRANSFERASE YKCB-RELATED"/>
    <property type="match status" value="1"/>
</dbReference>
<accession>A0ABW1Z9W0</accession>
<feature type="transmembrane region" description="Helical" evidence="9">
    <location>
        <begin position="295"/>
        <end position="314"/>
    </location>
</feature>
<feature type="transmembrane region" description="Helical" evidence="9">
    <location>
        <begin position="100"/>
        <end position="121"/>
    </location>
</feature>